<feature type="domain" description="N-acetyltransferase" evidence="1">
    <location>
        <begin position="1"/>
        <end position="147"/>
    </location>
</feature>
<dbReference type="Pfam" id="PF00583">
    <property type="entry name" value="Acetyltransf_1"/>
    <property type="match status" value="1"/>
</dbReference>
<dbReference type="CDD" id="cd04301">
    <property type="entry name" value="NAT_SF"/>
    <property type="match status" value="1"/>
</dbReference>
<dbReference type="RefSeq" id="WP_101539881.1">
    <property type="nucleotide sequence ID" value="NZ_CALTZC010000002.1"/>
</dbReference>
<dbReference type="Proteomes" id="UP000234335">
    <property type="component" value="Unassembled WGS sequence"/>
</dbReference>
<dbReference type="GO" id="GO:0016747">
    <property type="term" value="F:acyltransferase activity, transferring groups other than amino-acyl groups"/>
    <property type="evidence" value="ECO:0007669"/>
    <property type="project" value="InterPro"/>
</dbReference>
<gene>
    <name evidence="2" type="ORF">CYJ34_03070</name>
</gene>
<accession>A0A2I1M9G9</accession>
<dbReference type="SUPFAM" id="SSF55729">
    <property type="entry name" value="Acyl-CoA N-acyltransferases (Nat)"/>
    <property type="match status" value="1"/>
</dbReference>
<dbReference type="Gene3D" id="3.40.630.30">
    <property type="match status" value="1"/>
</dbReference>
<evidence type="ECO:0000313" key="2">
    <source>
        <dbReference type="EMBL" id="PKZ16782.1"/>
    </source>
</evidence>
<keyword evidence="3" id="KW-1185">Reference proteome</keyword>
<name>A0A2I1M9G9_9FIRM</name>
<dbReference type="AlphaFoldDB" id="A0A2I1M9G9"/>
<proteinExistence type="predicted"/>
<evidence type="ECO:0000259" key="1">
    <source>
        <dbReference type="PROSITE" id="PS51186"/>
    </source>
</evidence>
<dbReference type="InterPro" id="IPR016181">
    <property type="entry name" value="Acyl_CoA_acyltransferase"/>
</dbReference>
<sequence length="178" mass="20860">MKLKEVKSQEDKKYFKNLYQLSFPEYERIDAEILYGFYDQNLIDILLLNKDSKNIGMAVIYLNDNIHLLSYLAIDPACRGEGFGSKALRLLKEKYDDLIIEIESTKFKDADDFAIRNRRKAFYIKNDFKVLEESVNYFGIEMELMATTKDAGIDEYFGTYSNIFDEDFINENISLVDL</sequence>
<dbReference type="PROSITE" id="PS51186">
    <property type="entry name" value="GNAT"/>
    <property type="match status" value="1"/>
</dbReference>
<comment type="caution">
    <text evidence="2">The sequence shown here is derived from an EMBL/GenBank/DDBJ whole genome shotgun (WGS) entry which is preliminary data.</text>
</comment>
<protein>
    <recommendedName>
        <fullName evidence="1">N-acetyltransferase domain-containing protein</fullName>
    </recommendedName>
</protein>
<evidence type="ECO:0000313" key="3">
    <source>
        <dbReference type="Proteomes" id="UP000234335"/>
    </source>
</evidence>
<dbReference type="InterPro" id="IPR000182">
    <property type="entry name" value="GNAT_dom"/>
</dbReference>
<organism evidence="2 3">
    <name type="scientific">Anaerococcus octavius</name>
    <dbReference type="NCBI Taxonomy" id="54007"/>
    <lineage>
        <taxon>Bacteria</taxon>
        <taxon>Bacillati</taxon>
        <taxon>Bacillota</taxon>
        <taxon>Tissierellia</taxon>
        <taxon>Tissierellales</taxon>
        <taxon>Peptoniphilaceae</taxon>
        <taxon>Anaerococcus</taxon>
    </lineage>
</organism>
<reference evidence="2 3" key="1">
    <citation type="submission" date="2017-12" db="EMBL/GenBank/DDBJ databases">
        <title>Phylogenetic diversity of female urinary microbiome.</title>
        <authorList>
            <person name="Thomas-White K."/>
            <person name="Wolfe A.J."/>
        </authorList>
    </citation>
    <scope>NUCLEOTIDE SEQUENCE [LARGE SCALE GENOMIC DNA]</scope>
    <source>
        <strain evidence="2 3">UMB0119</strain>
    </source>
</reference>
<dbReference type="EMBL" id="PKGS01000002">
    <property type="protein sequence ID" value="PKZ16782.1"/>
    <property type="molecule type" value="Genomic_DNA"/>
</dbReference>